<dbReference type="RefSeq" id="WP_060766361.1">
    <property type="nucleotide sequence ID" value="NZ_LCYC01000062.1"/>
</dbReference>
<dbReference type="Proteomes" id="UP000063434">
    <property type="component" value="Unassembled WGS sequence"/>
</dbReference>
<name>A0A120FXB1_PSEFL</name>
<comment type="caution">
    <text evidence="1">The sequence shown here is derived from an EMBL/GenBank/DDBJ whole genome shotgun (WGS) entry which is preliminary data.</text>
</comment>
<evidence type="ECO:0000313" key="1">
    <source>
        <dbReference type="EMBL" id="KWV71218.1"/>
    </source>
</evidence>
<reference evidence="1 2" key="1">
    <citation type="submission" date="2015-05" db="EMBL/GenBank/DDBJ databases">
        <title>A genomic and transcriptomic approach to investigate the blue pigment phenotype in Pseudomonas fluorescens.</title>
        <authorList>
            <person name="Andreani N.A."/>
            <person name="Cardazzo B."/>
        </authorList>
    </citation>
    <scope>NUCLEOTIDE SEQUENCE [LARGE SCALE GENOMIC DNA]</scope>
    <source>
        <strain evidence="1 2">Ps_40</strain>
    </source>
</reference>
<organism evidence="1 2">
    <name type="scientific">Pseudomonas fluorescens</name>
    <dbReference type="NCBI Taxonomy" id="294"/>
    <lineage>
        <taxon>Bacteria</taxon>
        <taxon>Pseudomonadati</taxon>
        <taxon>Pseudomonadota</taxon>
        <taxon>Gammaproteobacteria</taxon>
        <taxon>Pseudomonadales</taxon>
        <taxon>Pseudomonadaceae</taxon>
        <taxon>Pseudomonas</taxon>
    </lineage>
</organism>
<accession>A0A120FXB1</accession>
<dbReference type="PATRIC" id="fig|294.195.peg.6285"/>
<gene>
    <name evidence="1" type="ORF">PFL603g_05901</name>
</gene>
<dbReference type="AlphaFoldDB" id="A0A120FXB1"/>
<dbReference type="EMBL" id="LCYC01000062">
    <property type="protein sequence ID" value="KWV71218.1"/>
    <property type="molecule type" value="Genomic_DNA"/>
</dbReference>
<sequence>MAKTAQSIAAELNEIMRKNGNECMTLKWAQFYKVCERERIADVIMENIAKHMKKNDLHIIYGNNVIVVRDFCWNPVMI</sequence>
<protein>
    <submittedName>
        <fullName evidence="1">Uncharacterized protein</fullName>
    </submittedName>
</protein>
<proteinExistence type="predicted"/>
<evidence type="ECO:0000313" key="2">
    <source>
        <dbReference type="Proteomes" id="UP000063434"/>
    </source>
</evidence>